<reference evidence="1 2" key="1">
    <citation type="submission" date="2016-10" db="EMBL/GenBank/DDBJ databases">
        <authorList>
            <person name="de Groot N.N."/>
        </authorList>
    </citation>
    <scope>NUCLEOTIDE SEQUENCE [LARGE SCALE GENOMIC DNA]</scope>
    <source>
        <strain evidence="1 2">DSM 2179</strain>
    </source>
</reference>
<dbReference type="Proteomes" id="UP000199662">
    <property type="component" value="Unassembled WGS sequence"/>
</dbReference>
<dbReference type="EMBL" id="FNZK01000014">
    <property type="protein sequence ID" value="SEJ71460.1"/>
    <property type="molecule type" value="Genomic_DNA"/>
</dbReference>
<sequence>MYLNYVIELSMVLDNERFHKLLTRTCNRLEYLDDNKYVDRTGSSKGIVVTYQGKQYKKKVQITINPSVMRDGGEFTSSKLIHKLERCVHDYFGLKYNLNDFNLKRMILMADIDVSSQEKVSAYVKVLQRIGKVKGFSPSNNECLNESASFCLDGNSNGVNFLIYDLKEVLANRIKEVETNRKKLKSIIENSEGILRAEVRLTEAKSIRAYTDKIDTSKQIAVLVKNSQDIFLATFVRVVPLGDFYKKDTATKIIQKEVQDMTLRRRMLRLMELIPEKKSLLLAQKALNYRKIDDVMEALAKINVSPITISKRHDVKHLKCLYSYLDDENNDDN</sequence>
<organism evidence="1 2">
    <name type="scientific">Propionispira arboris</name>
    <dbReference type="NCBI Taxonomy" id="84035"/>
    <lineage>
        <taxon>Bacteria</taxon>
        <taxon>Bacillati</taxon>
        <taxon>Bacillota</taxon>
        <taxon>Negativicutes</taxon>
        <taxon>Selenomonadales</taxon>
        <taxon>Selenomonadaceae</taxon>
        <taxon>Propionispira</taxon>
    </lineage>
</organism>
<name>A0A1H7BAU7_9FIRM</name>
<evidence type="ECO:0000313" key="1">
    <source>
        <dbReference type="EMBL" id="SEJ71460.1"/>
    </source>
</evidence>
<dbReference type="AlphaFoldDB" id="A0A1H7BAU7"/>
<keyword evidence="2" id="KW-1185">Reference proteome</keyword>
<proteinExistence type="predicted"/>
<evidence type="ECO:0000313" key="2">
    <source>
        <dbReference type="Proteomes" id="UP000199662"/>
    </source>
</evidence>
<protein>
    <submittedName>
        <fullName evidence="1">Uncharacterized protein</fullName>
    </submittedName>
</protein>
<accession>A0A1H7BAU7</accession>
<gene>
    <name evidence="1" type="ORF">SAMN05660742_114107</name>
</gene>